<dbReference type="AlphaFoldDB" id="A0AAW4L0Y8"/>
<feature type="transmembrane region" description="Helical" evidence="5">
    <location>
        <begin position="318"/>
        <end position="340"/>
    </location>
</feature>
<dbReference type="GO" id="GO:0097272">
    <property type="term" value="P:ammonium homeostasis"/>
    <property type="evidence" value="ECO:0007669"/>
    <property type="project" value="TreeGrafter"/>
</dbReference>
<dbReference type="SUPFAM" id="SSF111352">
    <property type="entry name" value="Ammonium transporter"/>
    <property type="match status" value="1"/>
</dbReference>
<dbReference type="EMBL" id="JAHCVJ010000003">
    <property type="protein sequence ID" value="MBT0664578.1"/>
    <property type="molecule type" value="Genomic_DNA"/>
</dbReference>
<evidence type="ECO:0000313" key="8">
    <source>
        <dbReference type="EMBL" id="MBT0664578.1"/>
    </source>
</evidence>
<dbReference type="Proteomes" id="UP000811899">
    <property type="component" value="Unassembled WGS sequence"/>
</dbReference>
<evidence type="ECO:0000256" key="4">
    <source>
        <dbReference type="ARBA" id="ARBA00023136"/>
    </source>
</evidence>
<feature type="transmembrane region" description="Helical" evidence="5">
    <location>
        <begin position="286"/>
        <end position="306"/>
    </location>
</feature>
<dbReference type="GO" id="GO:0008519">
    <property type="term" value="F:ammonium channel activity"/>
    <property type="evidence" value="ECO:0007669"/>
    <property type="project" value="InterPro"/>
</dbReference>
<keyword evidence="2 5" id="KW-0812">Transmembrane</keyword>
<dbReference type="RefSeq" id="WP_214171338.1">
    <property type="nucleotide sequence ID" value="NZ_JAHCVJ010000003.1"/>
</dbReference>
<keyword evidence="4 5" id="KW-0472">Membrane</keyword>
<evidence type="ECO:0000313" key="9">
    <source>
        <dbReference type="Proteomes" id="UP000811899"/>
    </source>
</evidence>
<name>A0AAW4L0Y8_9BACT</name>
<sequence>MKNCLRLMLLIGMLLLALCSGVYAGEAPVASLEALTDVQKYNRAIHIMAMLLVGFGFLMVFVRKYGRSALTATYLLVSVSIPLYFVKESLFAPAAPATIIDTLILAEFAAASLLICAGAVLGRMKMQQYLFLGILFVPCYALNEWLVLNGGLGLISGKVVDTGGSIVIHAFGAIFGLAVAASMTTRQEYETAIESDENSDKYSLLGSMVLWVFWPSFCAALVAPADVPKTGVNVILALCGSTLATYFASVKLRGKISAADIANATLAGGVAIGSTCDLAVPGSAFMIGILAGVVSTFGFAVIQGKLTDWSKKVDTCGVLYLHGLPGLLGGVVALFVASGINVGAQLTGIMVTVVTAAVTGLVSGKVLAVMGRRVAPYVDAEEFDGEEGEEDVVMAIAAEEPIA</sequence>
<feature type="signal peptide" evidence="6">
    <location>
        <begin position="1"/>
        <end position="24"/>
    </location>
</feature>
<evidence type="ECO:0000256" key="6">
    <source>
        <dbReference type="SAM" id="SignalP"/>
    </source>
</evidence>
<evidence type="ECO:0000259" key="7">
    <source>
        <dbReference type="Pfam" id="PF00909"/>
    </source>
</evidence>
<dbReference type="InterPro" id="IPR029020">
    <property type="entry name" value="Ammonium/urea_transptr"/>
</dbReference>
<feature type="domain" description="Ammonium transporter AmtB-like" evidence="7">
    <location>
        <begin position="40"/>
        <end position="383"/>
    </location>
</feature>
<keyword evidence="6" id="KW-0732">Signal</keyword>
<dbReference type="PANTHER" id="PTHR11730">
    <property type="entry name" value="AMMONIUM TRANSPORTER"/>
    <property type="match status" value="1"/>
</dbReference>
<feature type="transmembrane region" description="Helical" evidence="5">
    <location>
        <begin position="346"/>
        <end position="368"/>
    </location>
</feature>
<feature type="transmembrane region" description="Helical" evidence="5">
    <location>
        <begin position="166"/>
        <end position="183"/>
    </location>
</feature>
<feature type="transmembrane region" description="Helical" evidence="5">
    <location>
        <begin position="129"/>
        <end position="146"/>
    </location>
</feature>
<proteinExistence type="predicted"/>
<evidence type="ECO:0000256" key="3">
    <source>
        <dbReference type="ARBA" id="ARBA00022989"/>
    </source>
</evidence>
<dbReference type="GO" id="GO:0005886">
    <property type="term" value="C:plasma membrane"/>
    <property type="evidence" value="ECO:0007669"/>
    <property type="project" value="InterPro"/>
</dbReference>
<dbReference type="InterPro" id="IPR024041">
    <property type="entry name" value="NH4_transpt_AmtB-like_dom"/>
</dbReference>
<organism evidence="8 9">
    <name type="scientific">Geoanaerobacter pelophilus</name>
    <dbReference type="NCBI Taxonomy" id="60036"/>
    <lineage>
        <taxon>Bacteria</taxon>
        <taxon>Pseudomonadati</taxon>
        <taxon>Thermodesulfobacteriota</taxon>
        <taxon>Desulfuromonadia</taxon>
        <taxon>Geobacterales</taxon>
        <taxon>Geobacteraceae</taxon>
        <taxon>Geoanaerobacter</taxon>
    </lineage>
</organism>
<reference evidence="8 9" key="1">
    <citation type="submission" date="2021-05" db="EMBL/GenBank/DDBJ databases">
        <title>The draft genome of Geobacter pelophilus DSM 12255.</title>
        <authorList>
            <person name="Xu Z."/>
            <person name="Masuda Y."/>
            <person name="Itoh H."/>
            <person name="Senoo K."/>
        </authorList>
    </citation>
    <scope>NUCLEOTIDE SEQUENCE [LARGE SCALE GENOMIC DNA]</scope>
    <source>
        <strain evidence="8 9">DSM 12255</strain>
    </source>
</reference>
<dbReference type="Pfam" id="PF00909">
    <property type="entry name" value="Ammonium_transp"/>
    <property type="match status" value="1"/>
</dbReference>
<dbReference type="PANTHER" id="PTHR11730:SF60">
    <property type="entry name" value="RH50, ISOFORM D"/>
    <property type="match status" value="1"/>
</dbReference>
<feature type="transmembrane region" description="Helical" evidence="5">
    <location>
        <begin position="98"/>
        <end position="122"/>
    </location>
</feature>
<feature type="transmembrane region" description="Helical" evidence="5">
    <location>
        <begin position="69"/>
        <end position="86"/>
    </location>
</feature>
<feature type="chain" id="PRO_5043700182" evidence="6">
    <location>
        <begin position="25"/>
        <end position="403"/>
    </location>
</feature>
<keyword evidence="3 5" id="KW-1133">Transmembrane helix</keyword>
<gene>
    <name evidence="8" type="ORF">KI809_09730</name>
</gene>
<evidence type="ECO:0000256" key="1">
    <source>
        <dbReference type="ARBA" id="ARBA00004141"/>
    </source>
</evidence>
<evidence type="ECO:0000256" key="2">
    <source>
        <dbReference type="ARBA" id="ARBA00022692"/>
    </source>
</evidence>
<feature type="transmembrane region" description="Helical" evidence="5">
    <location>
        <begin position="204"/>
        <end position="225"/>
    </location>
</feature>
<dbReference type="PRINTS" id="PR00342">
    <property type="entry name" value="RHESUSRHD"/>
</dbReference>
<keyword evidence="9" id="KW-1185">Reference proteome</keyword>
<comment type="caution">
    <text evidence="8">The sequence shown here is derived from an EMBL/GenBank/DDBJ whole genome shotgun (WGS) entry which is preliminary data.</text>
</comment>
<feature type="transmembrane region" description="Helical" evidence="5">
    <location>
        <begin position="44"/>
        <end position="62"/>
    </location>
</feature>
<protein>
    <submittedName>
        <fullName evidence="8">Ammonium transporter</fullName>
    </submittedName>
</protein>
<dbReference type="InterPro" id="IPR002229">
    <property type="entry name" value="RhesusRHD"/>
</dbReference>
<comment type="subcellular location">
    <subcellularLocation>
        <location evidence="1">Membrane</location>
        <topology evidence="1">Multi-pass membrane protein</topology>
    </subcellularLocation>
</comment>
<dbReference type="Gene3D" id="1.10.3430.10">
    <property type="entry name" value="Ammonium transporter AmtB like domains"/>
    <property type="match status" value="1"/>
</dbReference>
<accession>A0AAW4L0Y8</accession>
<evidence type="ECO:0000256" key="5">
    <source>
        <dbReference type="SAM" id="Phobius"/>
    </source>
</evidence>